<dbReference type="EMBL" id="AP028679">
    <property type="protein sequence ID" value="BEQ14025.1"/>
    <property type="molecule type" value="Genomic_DNA"/>
</dbReference>
<organism evidence="8 9">
    <name type="scientific">Desulfoferula mesophila</name>
    <dbReference type="NCBI Taxonomy" id="3058419"/>
    <lineage>
        <taxon>Bacteria</taxon>
        <taxon>Pseudomonadati</taxon>
        <taxon>Thermodesulfobacteriota</taxon>
        <taxon>Desulfarculia</taxon>
        <taxon>Desulfarculales</taxon>
        <taxon>Desulfarculaceae</taxon>
        <taxon>Desulfoferula</taxon>
    </lineage>
</organism>
<dbReference type="InterPro" id="IPR039565">
    <property type="entry name" value="BamD-like"/>
</dbReference>
<keyword evidence="9" id="KW-1185">Reference proteome</keyword>
<feature type="region of interest" description="Disordered" evidence="5">
    <location>
        <begin position="228"/>
        <end position="263"/>
    </location>
</feature>
<sequence length="263" mass="29953">MSRVFKSALIVALLLALALAAGCDWFSSGSGVQDEAFDTPAQVLANEAETMYREGEYEQSAELFQALKDRFPYSRYALLADLRVGDAYAKAERYEEAILAYEDFIRLHPKNDAVPYAIYQMGMVYFDQMLTPDRDPANADKAMETFQRLMKQYPSSEWAVKAQPRLQEATRRAASHDMVVGQYYYNTAKYRAAMSRFKRVLTHYPDVGLYDEAMHKLRLAQDKWNALPKREREGEAIDRRDLTAPLPGVETPDVLLGGHESPL</sequence>
<feature type="signal peptide" evidence="6">
    <location>
        <begin position="1"/>
        <end position="23"/>
    </location>
</feature>
<dbReference type="PROSITE" id="PS50005">
    <property type="entry name" value="TPR"/>
    <property type="match status" value="2"/>
</dbReference>
<evidence type="ECO:0000256" key="3">
    <source>
        <dbReference type="ARBA" id="ARBA00023237"/>
    </source>
</evidence>
<reference evidence="9" key="1">
    <citation type="journal article" date="2023" name="Arch. Microbiol.">
        <title>Desulfoferula mesophilus gen. nov. sp. nov., a mesophilic sulfate-reducing bacterium isolated from a brackish lake sediment.</title>
        <authorList>
            <person name="Watanabe T."/>
            <person name="Yabe T."/>
            <person name="Tsuji J.M."/>
            <person name="Fukui M."/>
        </authorList>
    </citation>
    <scope>NUCLEOTIDE SEQUENCE [LARGE SCALE GENOMIC DNA]</scope>
    <source>
        <strain evidence="9">12FAK</strain>
    </source>
</reference>
<accession>A0AAU9EAW5</accession>
<evidence type="ECO:0000256" key="2">
    <source>
        <dbReference type="ARBA" id="ARBA00023136"/>
    </source>
</evidence>
<protein>
    <recommendedName>
        <fullName evidence="7">Outer membrane lipoprotein BamD-like domain-containing protein</fullName>
    </recommendedName>
</protein>
<evidence type="ECO:0000256" key="5">
    <source>
        <dbReference type="SAM" id="MobiDB-lite"/>
    </source>
</evidence>
<dbReference type="RefSeq" id="WP_338605752.1">
    <property type="nucleotide sequence ID" value="NZ_AP028679.1"/>
</dbReference>
<keyword evidence="3" id="KW-0998">Cell outer membrane</keyword>
<keyword evidence="4" id="KW-0802">TPR repeat</keyword>
<evidence type="ECO:0000259" key="7">
    <source>
        <dbReference type="Pfam" id="PF13525"/>
    </source>
</evidence>
<evidence type="ECO:0000256" key="6">
    <source>
        <dbReference type="SAM" id="SignalP"/>
    </source>
</evidence>
<dbReference type="Gene3D" id="1.25.40.10">
    <property type="entry name" value="Tetratricopeptide repeat domain"/>
    <property type="match status" value="1"/>
</dbReference>
<feature type="chain" id="PRO_5043953132" description="Outer membrane lipoprotein BamD-like domain-containing protein" evidence="6">
    <location>
        <begin position="24"/>
        <end position="263"/>
    </location>
</feature>
<dbReference type="PROSITE" id="PS51257">
    <property type="entry name" value="PROKAR_LIPOPROTEIN"/>
    <property type="match status" value="1"/>
</dbReference>
<feature type="repeat" description="TPR" evidence="4">
    <location>
        <begin position="174"/>
        <end position="207"/>
    </location>
</feature>
<keyword evidence="1 6" id="KW-0732">Signal</keyword>
<dbReference type="NCBIfam" id="TIGR03302">
    <property type="entry name" value="OM_YfiO"/>
    <property type="match status" value="1"/>
</dbReference>
<keyword evidence="2" id="KW-0472">Membrane</keyword>
<name>A0AAU9EAW5_9BACT</name>
<gene>
    <name evidence="8" type="ORF">FAK_10910</name>
</gene>
<dbReference type="InterPro" id="IPR017689">
    <property type="entry name" value="BamD"/>
</dbReference>
<dbReference type="KEGG" id="dmp:FAK_10910"/>
<evidence type="ECO:0000256" key="1">
    <source>
        <dbReference type="ARBA" id="ARBA00022729"/>
    </source>
</evidence>
<evidence type="ECO:0000313" key="9">
    <source>
        <dbReference type="Proteomes" id="UP001366166"/>
    </source>
</evidence>
<dbReference type="Proteomes" id="UP001366166">
    <property type="component" value="Chromosome"/>
</dbReference>
<dbReference type="SUPFAM" id="SSF48452">
    <property type="entry name" value="TPR-like"/>
    <property type="match status" value="1"/>
</dbReference>
<evidence type="ECO:0000256" key="4">
    <source>
        <dbReference type="PROSITE-ProRule" id="PRU00339"/>
    </source>
</evidence>
<feature type="compositionally biased region" description="Basic and acidic residues" evidence="5">
    <location>
        <begin position="228"/>
        <end position="242"/>
    </location>
</feature>
<dbReference type="InterPro" id="IPR019734">
    <property type="entry name" value="TPR_rpt"/>
</dbReference>
<proteinExistence type="inferred from homology"/>
<dbReference type="AlphaFoldDB" id="A0AAU9EAW5"/>
<dbReference type="Pfam" id="PF13525">
    <property type="entry name" value="YfiO"/>
    <property type="match status" value="1"/>
</dbReference>
<feature type="domain" description="Outer membrane lipoprotein BamD-like" evidence="7">
    <location>
        <begin position="40"/>
        <end position="217"/>
    </location>
</feature>
<feature type="repeat" description="TPR" evidence="4">
    <location>
        <begin position="78"/>
        <end position="111"/>
    </location>
</feature>
<dbReference type="HAMAP" id="MF_00922">
    <property type="entry name" value="OM_assembly_BamD"/>
    <property type="match status" value="1"/>
</dbReference>
<dbReference type="InterPro" id="IPR011990">
    <property type="entry name" value="TPR-like_helical_dom_sf"/>
</dbReference>
<evidence type="ECO:0000313" key="8">
    <source>
        <dbReference type="EMBL" id="BEQ14025.1"/>
    </source>
</evidence>